<keyword evidence="4 8" id="KW-0812">Transmembrane</keyword>
<dbReference type="PANTHER" id="PTHR37820:SF1">
    <property type="entry name" value="CELL DIVISION PROTEIN FTSQ"/>
    <property type="match status" value="1"/>
</dbReference>
<evidence type="ECO:0000259" key="9">
    <source>
        <dbReference type="PROSITE" id="PS51779"/>
    </source>
</evidence>
<evidence type="ECO:0000256" key="1">
    <source>
        <dbReference type="ARBA" id="ARBA00004370"/>
    </source>
</evidence>
<evidence type="ECO:0000256" key="5">
    <source>
        <dbReference type="ARBA" id="ARBA00022989"/>
    </source>
</evidence>
<dbReference type="AlphaFoldDB" id="A0A645DXK5"/>
<evidence type="ECO:0000256" key="2">
    <source>
        <dbReference type="ARBA" id="ARBA00022475"/>
    </source>
</evidence>
<dbReference type="PROSITE" id="PS51779">
    <property type="entry name" value="POTRA"/>
    <property type="match status" value="1"/>
</dbReference>
<evidence type="ECO:0000256" key="3">
    <source>
        <dbReference type="ARBA" id="ARBA00022618"/>
    </source>
</evidence>
<dbReference type="InterPro" id="IPR005548">
    <property type="entry name" value="Cell_div_FtsQ/DivIB_C"/>
</dbReference>
<dbReference type="GO" id="GO:0051301">
    <property type="term" value="P:cell division"/>
    <property type="evidence" value="ECO:0007669"/>
    <property type="project" value="UniProtKB-KW"/>
</dbReference>
<dbReference type="InterPro" id="IPR013685">
    <property type="entry name" value="POTRA_FtsQ_type"/>
</dbReference>
<evidence type="ECO:0000256" key="6">
    <source>
        <dbReference type="ARBA" id="ARBA00023136"/>
    </source>
</evidence>
<feature type="transmembrane region" description="Helical" evidence="8">
    <location>
        <begin position="20"/>
        <end position="40"/>
    </location>
</feature>
<dbReference type="PANTHER" id="PTHR37820">
    <property type="entry name" value="CELL DIVISION PROTEIN DIVIB"/>
    <property type="match status" value="1"/>
</dbReference>
<dbReference type="Gene3D" id="3.40.50.10960">
    <property type="match status" value="1"/>
</dbReference>
<keyword evidence="3 10" id="KW-0132">Cell division</keyword>
<keyword evidence="7" id="KW-0131">Cell cycle</keyword>
<protein>
    <submittedName>
        <fullName evidence="10">Cell division protein FtsQ</fullName>
    </submittedName>
</protein>
<keyword evidence="2" id="KW-1003">Cell membrane</keyword>
<evidence type="ECO:0000313" key="10">
    <source>
        <dbReference type="EMBL" id="MPM93333.1"/>
    </source>
</evidence>
<evidence type="ECO:0000256" key="4">
    <source>
        <dbReference type="ARBA" id="ARBA00022692"/>
    </source>
</evidence>
<dbReference type="InterPro" id="IPR050487">
    <property type="entry name" value="FtsQ_DivIB"/>
</dbReference>
<dbReference type="EMBL" id="VSSQ01040155">
    <property type="protein sequence ID" value="MPM93333.1"/>
    <property type="molecule type" value="Genomic_DNA"/>
</dbReference>
<dbReference type="InterPro" id="IPR034746">
    <property type="entry name" value="POTRA"/>
</dbReference>
<evidence type="ECO:0000256" key="8">
    <source>
        <dbReference type="SAM" id="Phobius"/>
    </source>
</evidence>
<name>A0A645DXK5_9ZZZZ</name>
<dbReference type="Pfam" id="PF03799">
    <property type="entry name" value="FtsQ_DivIB_C"/>
    <property type="match status" value="1"/>
</dbReference>
<keyword evidence="6 8" id="KW-0472">Membrane</keyword>
<comment type="caution">
    <text evidence="10">The sequence shown here is derived from an EMBL/GenBank/DDBJ whole genome shotgun (WGS) entry which is preliminary data.</text>
</comment>
<evidence type="ECO:0000256" key="7">
    <source>
        <dbReference type="ARBA" id="ARBA00023306"/>
    </source>
</evidence>
<reference evidence="10" key="1">
    <citation type="submission" date="2019-08" db="EMBL/GenBank/DDBJ databases">
        <authorList>
            <person name="Kucharzyk K."/>
            <person name="Murdoch R.W."/>
            <person name="Higgins S."/>
            <person name="Loffler F."/>
        </authorList>
    </citation>
    <scope>NUCLEOTIDE SEQUENCE</scope>
</reference>
<dbReference type="Pfam" id="PF08478">
    <property type="entry name" value="POTRA_1"/>
    <property type="match status" value="1"/>
</dbReference>
<sequence length="253" mass="28856">MLSTKERLCRERQKRRLRLLKITLCFFCFVCIVVGSYQLVHQPWFSFGNIEIVGTRNVKNEDVIRTINLQESVNLFLIDRNHIKKALEQDFRVEHVETSYVWPNILKVEVTERQPAIYVKCAYGGFAQVDFNSRVLNVSKGIKDASVPFVSGVSIGNAYLGDKVQENDVEKIVIFLSKLDKSLLSRISEISVDGQNKVKIIMLSGVPILVGDVDSLEEKVATFITICNEIQSKNIDGYYIDLTFAKPYIKVKQ</sequence>
<comment type="subcellular location">
    <subcellularLocation>
        <location evidence="1">Membrane</location>
    </subcellularLocation>
</comment>
<accession>A0A645DXK5</accession>
<dbReference type="Gene3D" id="3.10.20.310">
    <property type="entry name" value="membrane protein fhac"/>
    <property type="match status" value="1"/>
</dbReference>
<dbReference type="GO" id="GO:0005886">
    <property type="term" value="C:plasma membrane"/>
    <property type="evidence" value="ECO:0007669"/>
    <property type="project" value="TreeGrafter"/>
</dbReference>
<gene>
    <name evidence="10" type="primary">ftsQ_10</name>
    <name evidence="10" type="ORF">SDC9_140470</name>
</gene>
<proteinExistence type="predicted"/>
<keyword evidence="5 8" id="KW-1133">Transmembrane helix</keyword>
<feature type="domain" description="POTRA" evidence="9">
    <location>
        <begin position="45"/>
        <end position="113"/>
    </location>
</feature>
<organism evidence="10">
    <name type="scientific">bioreactor metagenome</name>
    <dbReference type="NCBI Taxonomy" id="1076179"/>
    <lineage>
        <taxon>unclassified sequences</taxon>
        <taxon>metagenomes</taxon>
        <taxon>ecological metagenomes</taxon>
    </lineage>
</organism>